<dbReference type="InterPro" id="IPR009288">
    <property type="entry name" value="AIG2-like_dom"/>
</dbReference>
<feature type="region of interest" description="Disordered" evidence="2">
    <location>
        <begin position="1"/>
        <end position="26"/>
    </location>
</feature>
<gene>
    <name evidence="4" type="ORF">BDV29DRAFT_161343</name>
</gene>
<accession>A0A5N5WR25</accession>
<name>A0A5N5WR25_9EURO</name>
<comment type="similarity">
    <text evidence="1">Belongs to the gamma-glutamylcyclotransferase family.</text>
</comment>
<sequence>MTTSNAWAPSLHREGTSVSSEPVFHDSPRRMEPKSWYPHDFNRALLNTFTEEEVSYLLKEPDCAPRFVYGALMLPTVLKYYIDVDQAIDLTRSMTRASISGYKLYEYGEPRMPVIVQSSNPHDTVEGMLVFGLDVGHRNAIYELEGGLMELVNARVQICLSDSSLGSHEIRSGRTVDAGMFAWLHPKEGLKLVQNTAWSLDEFLKDQIYDNIAQSQRRLSLDGSGQFT</sequence>
<dbReference type="Pfam" id="PF06094">
    <property type="entry name" value="GGACT"/>
    <property type="match status" value="1"/>
</dbReference>
<evidence type="ECO:0000259" key="3">
    <source>
        <dbReference type="Pfam" id="PF06094"/>
    </source>
</evidence>
<protein>
    <recommendedName>
        <fullName evidence="3">Gamma-glutamylcyclotransferase AIG2-like domain-containing protein</fullName>
    </recommendedName>
</protein>
<reference evidence="4 5" key="1">
    <citation type="submission" date="2019-04" db="EMBL/GenBank/DDBJ databases">
        <title>Friends and foes A comparative genomics study of 23 Aspergillus species from section Flavi.</title>
        <authorList>
            <consortium name="DOE Joint Genome Institute"/>
            <person name="Kjaerbolling I."/>
            <person name="Vesth T."/>
            <person name="Frisvad J.C."/>
            <person name="Nybo J.L."/>
            <person name="Theobald S."/>
            <person name="Kildgaard S."/>
            <person name="Isbrandt T."/>
            <person name="Kuo A."/>
            <person name="Sato A."/>
            <person name="Lyhne E.K."/>
            <person name="Kogle M.E."/>
            <person name="Wiebenga A."/>
            <person name="Kun R.S."/>
            <person name="Lubbers R.J."/>
            <person name="Makela M.R."/>
            <person name="Barry K."/>
            <person name="Chovatia M."/>
            <person name="Clum A."/>
            <person name="Daum C."/>
            <person name="Haridas S."/>
            <person name="He G."/>
            <person name="LaButti K."/>
            <person name="Lipzen A."/>
            <person name="Mondo S."/>
            <person name="Riley R."/>
            <person name="Salamov A."/>
            <person name="Simmons B.A."/>
            <person name="Magnuson J.K."/>
            <person name="Henrissat B."/>
            <person name="Mortensen U.H."/>
            <person name="Larsen T.O."/>
            <person name="Devries R.P."/>
            <person name="Grigoriev I.V."/>
            <person name="Machida M."/>
            <person name="Baker S.E."/>
            <person name="Andersen M.R."/>
        </authorList>
    </citation>
    <scope>NUCLEOTIDE SEQUENCE [LARGE SCALE GENOMIC DNA]</scope>
    <source>
        <strain evidence="4 5">CBS 151.66</strain>
    </source>
</reference>
<dbReference type="InterPro" id="IPR036568">
    <property type="entry name" value="GGCT-like_sf"/>
</dbReference>
<dbReference type="EMBL" id="ML732337">
    <property type="protein sequence ID" value="KAB8069512.1"/>
    <property type="molecule type" value="Genomic_DNA"/>
</dbReference>
<dbReference type="PANTHER" id="PTHR31544:SF2">
    <property type="entry name" value="AIG2-LIKE PROTEIN D"/>
    <property type="match status" value="1"/>
</dbReference>
<dbReference type="InterPro" id="IPR045038">
    <property type="entry name" value="AIG2-like"/>
</dbReference>
<feature type="domain" description="Gamma-glutamylcyclotransferase AIG2-like" evidence="3">
    <location>
        <begin position="67"/>
        <end position="199"/>
    </location>
</feature>
<evidence type="ECO:0000256" key="2">
    <source>
        <dbReference type="SAM" id="MobiDB-lite"/>
    </source>
</evidence>
<proteinExistence type="inferred from homology"/>
<organism evidence="4 5">
    <name type="scientific">Aspergillus leporis</name>
    <dbReference type="NCBI Taxonomy" id="41062"/>
    <lineage>
        <taxon>Eukaryota</taxon>
        <taxon>Fungi</taxon>
        <taxon>Dikarya</taxon>
        <taxon>Ascomycota</taxon>
        <taxon>Pezizomycotina</taxon>
        <taxon>Eurotiomycetes</taxon>
        <taxon>Eurotiomycetidae</taxon>
        <taxon>Eurotiales</taxon>
        <taxon>Aspergillaceae</taxon>
        <taxon>Aspergillus</taxon>
        <taxon>Aspergillus subgen. Circumdati</taxon>
    </lineage>
</organism>
<evidence type="ECO:0000256" key="1">
    <source>
        <dbReference type="ARBA" id="ARBA00008861"/>
    </source>
</evidence>
<dbReference type="Gene3D" id="3.10.490.10">
    <property type="entry name" value="Gamma-glutamyl cyclotransferase-like"/>
    <property type="match status" value="1"/>
</dbReference>
<evidence type="ECO:0000313" key="4">
    <source>
        <dbReference type="EMBL" id="KAB8069512.1"/>
    </source>
</evidence>
<dbReference type="SUPFAM" id="SSF110857">
    <property type="entry name" value="Gamma-glutamyl cyclotransferase-like"/>
    <property type="match status" value="1"/>
</dbReference>
<dbReference type="AlphaFoldDB" id="A0A5N5WR25"/>
<evidence type="ECO:0000313" key="5">
    <source>
        <dbReference type="Proteomes" id="UP000326565"/>
    </source>
</evidence>
<dbReference type="Proteomes" id="UP000326565">
    <property type="component" value="Unassembled WGS sequence"/>
</dbReference>
<dbReference type="PANTHER" id="PTHR31544">
    <property type="entry name" value="AIG2-LIKE PROTEIN D"/>
    <property type="match status" value="1"/>
</dbReference>
<dbReference type="OrthoDB" id="1044435at2759"/>
<keyword evidence="5" id="KW-1185">Reference proteome</keyword>